<dbReference type="EnsemblMetazoa" id="XM_012206690.1">
    <property type="protein sequence ID" value="XP_012062080.1"/>
    <property type="gene ID" value="LOC105625358"/>
</dbReference>
<evidence type="ECO:0000259" key="3">
    <source>
        <dbReference type="Pfam" id="PF00135"/>
    </source>
</evidence>
<organism evidence="4 5">
    <name type="scientific">Atta cephalotes</name>
    <name type="common">Leafcutter ant</name>
    <dbReference type="NCBI Taxonomy" id="12957"/>
    <lineage>
        <taxon>Eukaryota</taxon>
        <taxon>Metazoa</taxon>
        <taxon>Ecdysozoa</taxon>
        <taxon>Arthropoda</taxon>
        <taxon>Hexapoda</taxon>
        <taxon>Insecta</taxon>
        <taxon>Pterygota</taxon>
        <taxon>Neoptera</taxon>
        <taxon>Endopterygota</taxon>
        <taxon>Hymenoptera</taxon>
        <taxon>Apocrita</taxon>
        <taxon>Aculeata</taxon>
        <taxon>Formicoidea</taxon>
        <taxon>Formicidae</taxon>
        <taxon>Myrmicinae</taxon>
        <taxon>Atta</taxon>
    </lineage>
</organism>
<keyword evidence="2" id="KW-0325">Glycoprotein</keyword>
<evidence type="ECO:0000256" key="2">
    <source>
        <dbReference type="ARBA" id="ARBA00023180"/>
    </source>
</evidence>
<proteinExistence type="inferred from homology"/>
<dbReference type="eggNOG" id="KOG1516">
    <property type="taxonomic scope" value="Eukaryota"/>
</dbReference>
<dbReference type="KEGG" id="acep:105625358"/>
<dbReference type="GO" id="GO:0016787">
    <property type="term" value="F:hydrolase activity"/>
    <property type="evidence" value="ECO:0007669"/>
    <property type="project" value="InterPro"/>
</dbReference>
<dbReference type="PROSITE" id="PS01173">
    <property type="entry name" value="LIPASE_GDXG_HIS"/>
    <property type="match status" value="1"/>
</dbReference>
<evidence type="ECO:0000256" key="1">
    <source>
        <dbReference type="ARBA" id="ARBA00010515"/>
    </source>
</evidence>
<reference evidence="5" key="1">
    <citation type="journal article" date="2011" name="PLoS Genet.">
        <title>The genome sequence of the leaf-cutter ant Atta cephalotes reveals insights into its obligate symbiotic lifestyle.</title>
        <authorList>
            <person name="Suen G."/>
            <person name="Teiling C."/>
            <person name="Li L."/>
            <person name="Holt C."/>
            <person name="Abouheif E."/>
            <person name="Bornberg-Bauer E."/>
            <person name="Bouffard P."/>
            <person name="Caldera E.J."/>
            <person name="Cash E."/>
            <person name="Cavanaugh A."/>
            <person name="Denas O."/>
            <person name="Elhaik E."/>
            <person name="Fave M.J."/>
            <person name="Gadau J."/>
            <person name="Gibson J.D."/>
            <person name="Graur D."/>
            <person name="Grubbs K.J."/>
            <person name="Hagen D.E."/>
            <person name="Harkins T.T."/>
            <person name="Helmkampf M."/>
            <person name="Hu H."/>
            <person name="Johnson B.R."/>
            <person name="Kim J."/>
            <person name="Marsh S.E."/>
            <person name="Moeller J.A."/>
            <person name="Munoz-Torres M.C."/>
            <person name="Murphy M.C."/>
            <person name="Naughton M.C."/>
            <person name="Nigam S."/>
            <person name="Overson R."/>
            <person name="Rajakumar R."/>
            <person name="Reese J.T."/>
            <person name="Scott J.J."/>
            <person name="Smith C.R."/>
            <person name="Tao S."/>
            <person name="Tsutsui N.D."/>
            <person name="Viljakainen L."/>
            <person name="Wissler L."/>
            <person name="Yandell M.D."/>
            <person name="Zimmer F."/>
            <person name="Taylor J."/>
            <person name="Slater S.C."/>
            <person name="Clifton S.W."/>
            <person name="Warren W.C."/>
            <person name="Elsik C.G."/>
            <person name="Smith C.D."/>
            <person name="Weinstock G.M."/>
            <person name="Gerardo N.M."/>
            <person name="Currie C.R."/>
        </authorList>
    </citation>
    <scope>NUCLEOTIDE SEQUENCE [LARGE SCALE GENOMIC DNA]</scope>
</reference>
<dbReference type="InterPro" id="IPR002018">
    <property type="entry name" value="CarbesteraseB"/>
</dbReference>
<dbReference type="SUPFAM" id="SSF53474">
    <property type="entry name" value="alpha/beta-Hydrolases"/>
    <property type="match status" value="1"/>
</dbReference>
<dbReference type="STRING" id="12957.A0A158NX22"/>
<accession>A0A158NX22</accession>
<comment type="similarity">
    <text evidence="1">Belongs to the 'GDXG' lipolytic enzyme family.</text>
</comment>
<dbReference type="OrthoDB" id="19653at2759"/>
<dbReference type="AlphaFoldDB" id="A0A158NX22"/>
<evidence type="ECO:0000313" key="4">
    <source>
        <dbReference type="EnsemblMetazoa" id="XP_012062080.1"/>
    </source>
</evidence>
<dbReference type="InterPro" id="IPR029058">
    <property type="entry name" value="AB_hydrolase_fold"/>
</dbReference>
<reference evidence="4" key="2">
    <citation type="submission" date="2016-04" db="UniProtKB">
        <authorList>
            <consortium name="EnsemblMetazoa"/>
        </authorList>
    </citation>
    <scope>IDENTIFICATION</scope>
</reference>
<feature type="domain" description="Carboxylesterase type B" evidence="3">
    <location>
        <begin position="9"/>
        <end position="145"/>
    </location>
</feature>
<dbReference type="Pfam" id="PF00135">
    <property type="entry name" value="COesterase"/>
    <property type="match status" value="1"/>
</dbReference>
<protein>
    <recommendedName>
        <fullName evidence="3">Carboxylesterase type B domain-containing protein</fullName>
    </recommendedName>
</protein>
<dbReference type="InParanoid" id="A0A158NX22"/>
<sequence length="161" mass="18056">MSIKCIEKLKVQVNEGKLIGVVVDGYNVRYFAFRGIPYAKPPVGELRFKDPIPPESWSGYRDASKYGNVAIQMDLRQIIMGDEDCLYLNVYTTKIEFSKKRPVMVWIHGGAYSSGSGDATIYGPDYIVQKDVILVTLNYRLGVMGTSSIILKCVPCMLLVF</sequence>
<dbReference type="Gene3D" id="3.40.50.1820">
    <property type="entry name" value="alpha/beta hydrolase"/>
    <property type="match status" value="1"/>
</dbReference>
<dbReference type="InterPro" id="IPR050309">
    <property type="entry name" value="Type-B_Carboxylest/Lipase"/>
</dbReference>
<dbReference type="InterPro" id="IPR002168">
    <property type="entry name" value="Lipase_GDXG_HIS_AS"/>
</dbReference>
<dbReference type="EMBL" id="ADTU01029068">
    <property type="status" value="NOT_ANNOTATED_CDS"/>
    <property type="molecule type" value="Genomic_DNA"/>
</dbReference>
<gene>
    <name evidence="4" type="primary">105625358</name>
</gene>
<keyword evidence="5" id="KW-1185">Reference proteome</keyword>
<dbReference type="Proteomes" id="UP000005205">
    <property type="component" value="Unassembled WGS sequence"/>
</dbReference>
<evidence type="ECO:0000313" key="5">
    <source>
        <dbReference type="Proteomes" id="UP000005205"/>
    </source>
</evidence>
<dbReference type="PANTHER" id="PTHR11559">
    <property type="entry name" value="CARBOXYLESTERASE"/>
    <property type="match status" value="1"/>
</dbReference>
<name>A0A158NX22_ATTCE</name>